<keyword evidence="4 5" id="KW-0472">Membrane</keyword>
<dbReference type="KEGG" id="opr:Ocepr_0738"/>
<dbReference type="PANTHER" id="PTHR43839:SF1">
    <property type="entry name" value="OPPC IN A BINDING PROTEIN-DEPENDENT TRANSPORT SYSTEM"/>
    <property type="match status" value="1"/>
</dbReference>
<feature type="transmembrane region" description="Helical" evidence="5">
    <location>
        <begin position="404"/>
        <end position="422"/>
    </location>
</feature>
<feature type="transmembrane region" description="Helical" evidence="5">
    <location>
        <begin position="33"/>
        <end position="54"/>
    </location>
</feature>
<dbReference type="InterPro" id="IPR025966">
    <property type="entry name" value="OppC_N"/>
</dbReference>
<keyword evidence="8" id="KW-1185">Reference proteome</keyword>
<sequence>MSDIHDTNLREGLGERSQSYWQKAWMRFRRHPFARWASVVLLVLYSLALFADFVGPYPEAKSFRKLQFVPPTKVYFKTEDGRWTRPYVCKVERSRNPRTFKLEFKENCEEKYTIYFFVKGYPYKFLGFIPMDLHLMGGPWLVEEKAYLFLWGTDDFGRDMFSRIWFGARISLTIGILATIVALLIGITMGGISGYYAGSRVHIVRGLFRPPQKRAAAAGSEGAEQQNGFFSGGALAEGWREAVHERRVPIFLIGLVLQYAFWGAATAVLYTTMQGFLSISEGLERYLAMLVFGGLLGIMVWMFLFGRLAVDVDDLIMRTTEILAAIPGLFLLIILSGMLAQYDMPSSTRFLLVLTILAFVGWGGLARNIRGFVLQLREMEYAQAAKALGAGDARILFRHIIPGTLGYLIVVASLAIPGYILAESGLSFLGLGIQEPSSSWGLLLSKAQQIGISAIKERPWLFIPGFFIFVSILTYNYLGDALRDALDPRAEH</sequence>
<dbReference type="CDD" id="cd06261">
    <property type="entry name" value="TM_PBP2"/>
    <property type="match status" value="1"/>
</dbReference>
<feature type="transmembrane region" description="Helical" evidence="5">
    <location>
        <begin position="322"/>
        <end position="342"/>
    </location>
</feature>
<feature type="transmembrane region" description="Helical" evidence="5">
    <location>
        <begin position="170"/>
        <end position="197"/>
    </location>
</feature>
<feature type="domain" description="ABC transmembrane type-1" evidence="6">
    <location>
        <begin position="279"/>
        <end position="479"/>
    </location>
</feature>
<reference evidence="7 8" key="2">
    <citation type="journal article" date="2011" name="Stand. Genomic Sci.">
        <title>Complete genome sequence of Oceanithermus profundus type strain (506).</title>
        <authorList>
            <person name="Pati A."/>
            <person name="Zhang X."/>
            <person name="Lapidus A."/>
            <person name="Nolan M."/>
            <person name="Lucas S."/>
            <person name="Del Rio T.G."/>
            <person name="Tice H."/>
            <person name="Cheng J.F."/>
            <person name="Tapia R."/>
            <person name="Han C."/>
            <person name="Goodwin L."/>
            <person name="Pitluck S."/>
            <person name="Liolios K."/>
            <person name="Pagani I."/>
            <person name="Ivanova N."/>
            <person name="Mavromatis K."/>
            <person name="Chen A."/>
            <person name="Palaniappan K."/>
            <person name="Hauser L."/>
            <person name="Jeffries C.D."/>
            <person name="Brambilla E.M."/>
            <person name="Rohl A."/>
            <person name="Mwirichia R."/>
            <person name="Rohde M."/>
            <person name="Tindall B.J."/>
            <person name="Sikorski J."/>
            <person name="Wirth R."/>
            <person name="Goker M."/>
            <person name="Woyke T."/>
            <person name="Detter J.C."/>
            <person name="Bristow J."/>
            <person name="Eisen J.A."/>
            <person name="Markowitz V."/>
            <person name="Hugenholtz P."/>
            <person name="Kyrpides N.C."/>
            <person name="Klenk H.P."/>
            <person name="Land M."/>
        </authorList>
    </citation>
    <scope>NUCLEOTIDE SEQUENCE [LARGE SCALE GENOMIC DNA]</scope>
    <source>
        <strain evidence="8">DSM 14977 / NBRC 100410 / VKM B-2274 / 506</strain>
    </source>
</reference>
<dbReference type="Proteomes" id="UP000008722">
    <property type="component" value="Chromosome"/>
</dbReference>
<dbReference type="OrthoDB" id="9797472at2"/>
<dbReference type="PANTHER" id="PTHR43839">
    <property type="entry name" value="OPPC IN A BINDING PROTEIN-DEPENDENT TRANSPORT SYSTEM"/>
    <property type="match status" value="1"/>
</dbReference>
<dbReference type="GO" id="GO:0005886">
    <property type="term" value="C:plasma membrane"/>
    <property type="evidence" value="ECO:0007669"/>
    <property type="project" value="UniProtKB-SubCell"/>
</dbReference>
<feature type="transmembrane region" description="Helical" evidence="5">
    <location>
        <begin position="460"/>
        <end position="478"/>
    </location>
</feature>
<dbReference type="InterPro" id="IPR035906">
    <property type="entry name" value="MetI-like_sf"/>
</dbReference>
<keyword evidence="2 5" id="KW-0812">Transmembrane</keyword>
<accession>E4U4B0</accession>
<evidence type="ECO:0000313" key="7">
    <source>
        <dbReference type="EMBL" id="ADR36195.1"/>
    </source>
</evidence>
<evidence type="ECO:0000256" key="1">
    <source>
        <dbReference type="ARBA" id="ARBA00004141"/>
    </source>
</evidence>
<reference evidence="8" key="1">
    <citation type="submission" date="2010-11" db="EMBL/GenBank/DDBJ databases">
        <title>The complete sequence of chromosome of Oceanithermus profundus DSM 14977.</title>
        <authorList>
            <consortium name="US DOE Joint Genome Institute (JGI-PGF)"/>
            <person name="Lucas S."/>
            <person name="Copeland A."/>
            <person name="Lapidus A."/>
            <person name="Bruce D."/>
            <person name="Goodwin L."/>
            <person name="Pitluck S."/>
            <person name="Kyrpides N."/>
            <person name="Mavromatis K."/>
            <person name="Pagani I."/>
            <person name="Ivanova N."/>
            <person name="Zhang X."/>
            <person name="Brettin T."/>
            <person name="Detter J.C."/>
            <person name="Tapia R."/>
            <person name="Han C."/>
            <person name="Land M."/>
            <person name="Hauser L."/>
            <person name="Markowitz V."/>
            <person name="Cheng J.-F."/>
            <person name="Hugenholtz P."/>
            <person name="Woyke T."/>
            <person name="Wu D."/>
            <person name="Tindall B."/>
            <person name="Faehnrich R."/>
            <person name="Brambilla E."/>
            <person name="Klenk H.-P."/>
            <person name="Eisen J.A."/>
        </authorList>
    </citation>
    <scope>NUCLEOTIDE SEQUENCE [LARGE SCALE GENOMIC DNA]</scope>
    <source>
        <strain evidence="8">DSM 14977 / NBRC 100410 / VKM B-2274 / 506</strain>
    </source>
</reference>
<dbReference type="Pfam" id="PF00528">
    <property type="entry name" value="BPD_transp_1"/>
    <property type="match status" value="1"/>
</dbReference>
<evidence type="ECO:0000256" key="2">
    <source>
        <dbReference type="ARBA" id="ARBA00022692"/>
    </source>
</evidence>
<comment type="similarity">
    <text evidence="5">Belongs to the binding-protein-dependent transport system permease family.</text>
</comment>
<feature type="transmembrane region" description="Helical" evidence="5">
    <location>
        <begin position="250"/>
        <end position="273"/>
    </location>
</feature>
<feature type="transmembrane region" description="Helical" evidence="5">
    <location>
        <begin position="348"/>
        <end position="369"/>
    </location>
</feature>
<gene>
    <name evidence="7" type="ordered locus">Ocepr_0738</name>
</gene>
<keyword evidence="3 5" id="KW-1133">Transmembrane helix</keyword>
<protein>
    <submittedName>
        <fullName evidence="7">Binding-protein-dependent transport systems inner membrane component</fullName>
    </submittedName>
</protein>
<dbReference type="PROSITE" id="PS50928">
    <property type="entry name" value="ABC_TM1"/>
    <property type="match status" value="1"/>
</dbReference>
<dbReference type="SUPFAM" id="SSF161098">
    <property type="entry name" value="MetI-like"/>
    <property type="match status" value="1"/>
</dbReference>
<feature type="transmembrane region" description="Helical" evidence="5">
    <location>
        <begin position="285"/>
        <end position="310"/>
    </location>
</feature>
<dbReference type="EMBL" id="CP002361">
    <property type="protein sequence ID" value="ADR36195.1"/>
    <property type="molecule type" value="Genomic_DNA"/>
</dbReference>
<evidence type="ECO:0000256" key="5">
    <source>
        <dbReference type="RuleBase" id="RU363032"/>
    </source>
</evidence>
<dbReference type="GO" id="GO:0055085">
    <property type="term" value="P:transmembrane transport"/>
    <property type="evidence" value="ECO:0007669"/>
    <property type="project" value="InterPro"/>
</dbReference>
<dbReference type="RefSeq" id="WP_013457365.1">
    <property type="nucleotide sequence ID" value="NC_014761.1"/>
</dbReference>
<dbReference type="HOGENOM" id="CLU_028518_1_0_0"/>
<comment type="subcellular location">
    <subcellularLocation>
        <location evidence="5">Cell membrane</location>
        <topology evidence="5">Multi-pass membrane protein</topology>
    </subcellularLocation>
    <subcellularLocation>
        <location evidence="1">Membrane</location>
        <topology evidence="1">Multi-pass membrane protein</topology>
    </subcellularLocation>
</comment>
<dbReference type="STRING" id="670487.Ocepr_0738"/>
<evidence type="ECO:0000259" key="6">
    <source>
        <dbReference type="PROSITE" id="PS50928"/>
    </source>
</evidence>
<evidence type="ECO:0000256" key="4">
    <source>
        <dbReference type="ARBA" id="ARBA00023136"/>
    </source>
</evidence>
<keyword evidence="5" id="KW-0813">Transport</keyword>
<proteinExistence type="inferred from homology"/>
<evidence type="ECO:0000256" key="3">
    <source>
        <dbReference type="ARBA" id="ARBA00022989"/>
    </source>
</evidence>
<dbReference type="Gene3D" id="1.10.3720.10">
    <property type="entry name" value="MetI-like"/>
    <property type="match status" value="1"/>
</dbReference>
<dbReference type="Pfam" id="PF12911">
    <property type="entry name" value="OppC_N"/>
    <property type="match status" value="1"/>
</dbReference>
<organism evidence="7 8">
    <name type="scientific">Oceanithermus profundus (strain DSM 14977 / NBRC 100410 / VKM B-2274 / 506)</name>
    <dbReference type="NCBI Taxonomy" id="670487"/>
    <lineage>
        <taxon>Bacteria</taxon>
        <taxon>Thermotogati</taxon>
        <taxon>Deinococcota</taxon>
        <taxon>Deinococci</taxon>
        <taxon>Thermales</taxon>
        <taxon>Thermaceae</taxon>
        <taxon>Oceanithermus</taxon>
    </lineage>
</organism>
<dbReference type="AlphaFoldDB" id="E4U4B0"/>
<dbReference type="eggNOG" id="COG1173">
    <property type="taxonomic scope" value="Bacteria"/>
</dbReference>
<dbReference type="InterPro" id="IPR000515">
    <property type="entry name" value="MetI-like"/>
</dbReference>
<evidence type="ECO:0000313" key="8">
    <source>
        <dbReference type="Proteomes" id="UP000008722"/>
    </source>
</evidence>
<name>E4U4B0_OCEP5</name>